<dbReference type="SMART" id="SM00225">
    <property type="entry name" value="BTB"/>
    <property type="match status" value="1"/>
</dbReference>
<dbReference type="InterPro" id="IPR016024">
    <property type="entry name" value="ARM-type_fold"/>
</dbReference>
<protein>
    <recommendedName>
        <fullName evidence="2">BTB domain-containing protein</fullName>
    </recommendedName>
</protein>
<dbReference type="GeneID" id="10509690"/>
<dbReference type="GO" id="GO:0005737">
    <property type="term" value="C:cytoplasm"/>
    <property type="evidence" value="ECO:0000318"/>
    <property type="project" value="GO_Central"/>
</dbReference>
<reference evidence="4" key="1">
    <citation type="journal article" date="2011" name="Genome Biol.">
        <title>Comparative genomics of the social amoebae Dictyostelium discoideum and Dictyostelium purpureum.</title>
        <authorList>
            <consortium name="US DOE Joint Genome Institute (JGI-PGF)"/>
            <person name="Sucgang R."/>
            <person name="Kuo A."/>
            <person name="Tian X."/>
            <person name="Salerno W."/>
            <person name="Parikh A."/>
            <person name="Feasley C.L."/>
            <person name="Dalin E."/>
            <person name="Tu H."/>
            <person name="Huang E."/>
            <person name="Barry K."/>
            <person name="Lindquist E."/>
            <person name="Shapiro H."/>
            <person name="Bruce D."/>
            <person name="Schmutz J."/>
            <person name="Salamov A."/>
            <person name="Fey P."/>
            <person name="Gaudet P."/>
            <person name="Anjard C."/>
            <person name="Babu M.M."/>
            <person name="Basu S."/>
            <person name="Bushmanova Y."/>
            <person name="van der Wel H."/>
            <person name="Katoh-Kurasawa M."/>
            <person name="Dinh C."/>
            <person name="Coutinho P.M."/>
            <person name="Saito T."/>
            <person name="Elias M."/>
            <person name="Schaap P."/>
            <person name="Kay R.R."/>
            <person name="Henrissat B."/>
            <person name="Eichinger L."/>
            <person name="Rivero F."/>
            <person name="Putnam N.H."/>
            <person name="West C.M."/>
            <person name="Loomis W.F."/>
            <person name="Chisholm R.L."/>
            <person name="Shaulsky G."/>
            <person name="Strassmann J.E."/>
            <person name="Queller D.C."/>
            <person name="Kuspa A."/>
            <person name="Grigoriev I.V."/>
        </authorList>
    </citation>
    <scope>NUCLEOTIDE SEQUENCE [LARGE SCALE GENOMIC DNA]</scope>
    <source>
        <strain evidence="4">QSDP1</strain>
    </source>
</reference>
<dbReference type="Gene3D" id="1.25.10.10">
    <property type="entry name" value="Leucine-rich Repeat Variant"/>
    <property type="match status" value="1"/>
</dbReference>
<dbReference type="STRING" id="5786.F0Z8R3"/>
<dbReference type="PROSITE" id="PS50097">
    <property type="entry name" value="BTB"/>
    <property type="match status" value="1"/>
</dbReference>
<dbReference type="RefSeq" id="XP_003283785.1">
    <property type="nucleotide sequence ID" value="XM_003283737.1"/>
</dbReference>
<accession>F0Z8R3</accession>
<dbReference type="GO" id="GO:0031625">
    <property type="term" value="F:ubiquitin protein ligase binding"/>
    <property type="evidence" value="ECO:0000318"/>
    <property type="project" value="GO_Central"/>
</dbReference>
<dbReference type="PANTHER" id="PTHR24413">
    <property type="entry name" value="SPECKLE-TYPE POZ PROTEIN"/>
    <property type="match status" value="1"/>
</dbReference>
<dbReference type="CDD" id="cd14733">
    <property type="entry name" value="BACK"/>
    <property type="match status" value="1"/>
</dbReference>
<dbReference type="InParanoid" id="F0Z8R3"/>
<dbReference type="SUPFAM" id="SSF48371">
    <property type="entry name" value="ARM repeat"/>
    <property type="match status" value="1"/>
</dbReference>
<sequence length="599" mass="68406">MMSEGIDDSDPVSEAVGFISNILTDNPETQYQGLKGLMLCPTVHVVELFKNPDYYYHIKKHPNHKHVFISPSSSKSSSSPANSNNSSPNNSNNSSPTHSSSPPTNKETNNHHSPHNGSQCSQCSPNGSPKYSEIDFDKISKKRKSNIKSLIELCLSETKKVQSSALRLLWHLSAQADLKVLLFEEGVLDKLKYLMFSDIEKSKDEQDKQSQIHRTEVQLASSAILQNITEYRFEKGEINPNQVKIVNENIVELILIPRSKSSDKRIQFLTTLTIANLSMNEENHSELQKCNAFDLVERFVISNSIYMDLVCHWITLQPHIPLLHSKYYQVQLFALYCLYNLMRNDQYKVEVWKSLSVNNGVQSIFYLLHSPHGKVVELARKIADQLQIEEPSVTVNTTKIGTDLRKLFNNQEYSDITFVCEGKKLYAHKAICASRCEQLRAMFTWGKESKENEITLPDIPYLAMYGVLEYIYCGIANITWENACDLLQWADYFSLSGLKSSCEFYLWHYIDTDNAPIILTVADRYRCTQLRNVASNFVIRNWEKIKDSEVWVNQVSQDVKNFINEKIYSLITCSCGCICSCVDDVNNKSSQSPQQTIDE</sequence>
<feature type="compositionally biased region" description="Polar residues" evidence="1">
    <location>
        <begin position="115"/>
        <end position="126"/>
    </location>
</feature>
<dbReference type="EMBL" id="GL870953">
    <property type="protein sequence ID" value="EGC39676.1"/>
    <property type="molecule type" value="Genomic_DNA"/>
</dbReference>
<feature type="region of interest" description="Disordered" evidence="1">
    <location>
        <begin position="67"/>
        <end position="126"/>
    </location>
</feature>
<dbReference type="KEGG" id="dpp:DICPUDRAFT_91186"/>
<dbReference type="InterPro" id="IPR000210">
    <property type="entry name" value="BTB/POZ_dom"/>
</dbReference>
<dbReference type="InterPro" id="IPR011989">
    <property type="entry name" value="ARM-like"/>
</dbReference>
<name>F0Z8R3_DICPU</name>
<proteinExistence type="predicted"/>
<evidence type="ECO:0000259" key="2">
    <source>
        <dbReference type="PROSITE" id="PS50097"/>
    </source>
</evidence>
<dbReference type="AlphaFoldDB" id="F0Z8R3"/>
<evidence type="ECO:0000313" key="4">
    <source>
        <dbReference type="Proteomes" id="UP000001064"/>
    </source>
</evidence>
<evidence type="ECO:0000313" key="3">
    <source>
        <dbReference type="EMBL" id="EGC39676.1"/>
    </source>
</evidence>
<gene>
    <name evidence="3" type="ORF">DICPUDRAFT_91186</name>
</gene>
<keyword evidence="4" id="KW-1185">Reference proteome</keyword>
<dbReference type="SUPFAM" id="SSF54695">
    <property type="entry name" value="POZ domain"/>
    <property type="match status" value="1"/>
</dbReference>
<dbReference type="GO" id="GO:0043161">
    <property type="term" value="P:proteasome-mediated ubiquitin-dependent protein catabolic process"/>
    <property type="evidence" value="ECO:0000318"/>
    <property type="project" value="GO_Central"/>
</dbReference>
<dbReference type="Pfam" id="PF00651">
    <property type="entry name" value="BTB"/>
    <property type="match status" value="1"/>
</dbReference>
<dbReference type="InterPro" id="IPR011333">
    <property type="entry name" value="SKP1/BTB/POZ_sf"/>
</dbReference>
<feature type="compositionally biased region" description="Low complexity" evidence="1">
    <location>
        <begin position="70"/>
        <end position="105"/>
    </location>
</feature>
<dbReference type="Proteomes" id="UP000001064">
    <property type="component" value="Unassembled WGS sequence"/>
</dbReference>
<dbReference type="eggNOG" id="KOG0167">
    <property type="taxonomic scope" value="Eukaryota"/>
</dbReference>
<dbReference type="GO" id="GO:0030162">
    <property type="term" value="P:regulation of proteolysis"/>
    <property type="evidence" value="ECO:0000318"/>
    <property type="project" value="GO_Central"/>
</dbReference>
<dbReference type="OMA" id="YAHKAIC"/>
<evidence type="ECO:0000256" key="1">
    <source>
        <dbReference type="SAM" id="MobiDB-lite"/>
    </source>
</evidence>
<organism evidence="3 4">
    <name type="scientific">Dictyostelium purpureum</name>
    <name type="common">Slime mold</name>
    <dbReference type="NCBI Taxonomy" id="5786"/>
    <lineage>
        <taxon>Eukaryota</taxon>
        <taxon>Amoebozoa</taxon>
        <taxon>Evosea</taxon>
        <taxon>Eumycetozoa</taxon>
        <taxon>Dictyostelia</taxon>
        <taxon>Dictyosteliales</taxon>
        <taxon>Dictyosteliaceae</taxon>
        <taxon>Dictyostelium</taxon>
    </lineage>
</organism>
<dbReference type="VEuPathDB" id="AmoebaDB:DICPUDRAFT_91186"/>
<dbReference type="FunCoup" id="F0Z8R3">
    <property type="interactions" value="170"/>
</dbReference>
<dbReference type="OrthoDB" id="6359816at2759"/>
<feature type="domain" description="BTB" evidence="2">
    <location>
        <begin position="414"/>
        <end position="480"/>
    </location>
</feature>
<dbReference type="Gene3D" id="3.30.710.10">
    <property type="entry name" value="Potassium Channel Kv1.1, Chain A"/>
    <property type="match status" value="1"/>
</dbReference>